<sequence>MPDVLAKITDTSGLKSQQDAGEFLMFLMEEVHKELMYLHYSIAVGGQQRMCASRPAVVLAEALVEAAEGEEAKMATVQIQLDAATVVTSEEASAPSLGDPVEEDAVETEKLDAATVVTSEEASAPSLGDPVEEDAVETEKGAADYRSSALGDMFHVGLRREGSTPVWIPILNIEGDEVTDLQSALLQHAMADAALLLALQRRFLPE</sequence>
<dbReference type="EMBL" id="LSYV01000085">
    <property type="protein sequence ID" value="KXZ43640.1"/>
    <property type="molecule type" value="Genomic_DNA"/>
</dbReference>
<comment type="caution">
    <text evidence="1">The sequence shown here is derived from an EMBL/GenBank/DDBJ whole genome shotgun (WGS) entry which is preliminary data.</text>
</comment>
<protein>
    <submittedName>
        <fullName evidence="1">Uncharacterized protein</fullName>
    </submittedName>
</protein>
<gene>
    <name evidence="1" type="ORF">GPECTOR_84g316</name>
</gene>
<proteinExistence type="predicted"/>
<evidence type="ECO:0000313" key="2">
    <source>
        <dbReference type="Proteomes" id="UP000075714"/>
    </source>
</evidence>
<accession>A0A150G2V2</accession>
<keyword evidence="2" id="KW-1185">Reference proteome</keyword>
<dbReference type="Proteomes" id="UP000075714">
    <property type="component" value="Unassembled WGS sequence"/>
</dbReference>
<reference evidence="2" key="1">
    <citation type="journal article" date="2016" name="Nat. Commun.">
        <title>The Gonium pectorale genome demonstrates co-option of cell cycle regulation during the evolution of multicellularity.</title>
        <authorList>
            <person name="Hanschen E.R."/>
            <person name="Marriage T.N."/>
            <person name="Ferris P.J."/>
            <person name="Hamaji T."/>
            <person name="Toyoda A."/>
            <person name="Fujiyama A."/>
            <person name="Neme R."/>
            <person name="Noguchi H."/>
            <person name="Minakuchi Y."/>
            <person name="Suzuki M."/>
            <person name="Kawai-Toyooka H."/>
            <person name="Smith D.R."/>
            <person name="Sparks H."/>
            <person name="Anderson J."/>
            <person name="Bakaric R."/>
            <person name="Luria V."/>
            <person name="Karger A."/>
            <person name="Kirschner M.W."/>
            <person name="Durand P.M."/>
            <person name="Michod R.E."/>
            <person name="Nozaki H."/>
            <person name="Olson B.J."/>
        </authorList>
    </citation>
    <scope>NUCLEOTIDE SEQUENCE [LARGE SCALE GENOMIC DNA]</scope>
    <source>
        <strain evidence="2">NIES-2863</strain>
    </source>
</reference>
<name>A0A150G2V2_GONPE</name>
<dbReference type="AlphaFoldDB" id="A0A150G2V2"/>
<dbReference type="OrthoDB" id="429671at2759"/>
<organism evidence="1 2">
    <name type="scientific">Gonium pectorale</name>
    <name type="common">Green alga</name>
    <dbReference type="NCBI Taxonomy" id="33097"/>
    <lineage>
        <taxon>Eukaryota</taxon>
        <taxon>Viridiplantae</taxon>
        <taxon>Chlorophyta</taxon>
        <taxon>core chlorophytes</taxon>
        <taxon>Chlorophyceae</taxon>
        <taxon>CS clade</taxon>
        <taxon>Chlamydomonadales</taxon>
        <taxon>Volvocaceae</taxon>
        <taxon>Gonium</taxon>
    </lineage>
</organism>
<evidence type="ECO:0000313" key="1">
    <source>
        <dbReference type="EMBL" id="KXZ43640.1"/>
    </source>
</evidence>